<evidence type="ECO:0000259" key="5">
    <source>
        <dbReference type="Pfam" id="PF04085"/>
    </source>
</evidence>
<comment type="similarity">
    <text evidence="1">Belongs to the MreC family.</text>
</comment>
<dbReference type="Gene3D" id="2.40.10.350">
    <property type="entry name" value="Rod shape-determining protein MreC, domain 2"/>
    <property type="match status" value="1"/>
</dbReference>
<comment type="caution">
    <text evidence="6">The sequence shown here is derived from an EMBL/GenBank/DDBJ whole genome shotgun (WGS) entry which is preliminary data.</text>
</comment>
<dbReference type="PANTHER" id="PTHR34138:SF1">
    <property type="entry name" value="CELL SHAPE-DETERMINING PROTEIN MREC"/>
    <property type="match status" value="1"/>
</dbReference>
<name>A0ABU1EU83_9FLAO</name>
<protein>
    <recommendedName>
        <fullName evidence="2">Cell shape-determining protein MreC</fullName>
    </recommendedName>
    <alternativeName>
        <fullName evidence="4">Cell shape protein MreC</fullName>
    </alternativeName>
</protein>
<dbReference type="Gene3D" id="2.40.10.340">
    <property type="entry name" value="Rod shape-determining protein MreC, domain 1"/>
    <property type="match status" value="1"/>
</dbReference>
<dbReference type="RefSeq" id="WP_309562796.1">
    <property type="nucleotide sequence ID" value="NZ_JAVJIU010000006.1"/>
</dbReference>
<dbReference type="PANTHER" id="PTHR34138">
    <property type="entry name" value="CELL SHAPE-DETERMINING PROTEIN MREC"/>
    <property type="match status" value="1"/>
</dbReference>
<evidence type="ECO:0000256" key="2">
    <source>
        <dbReference type="ARBA" id="ARBA00013855"/>
    </source>
</evidence>
<keyword evidence="3" id="KW-0133">Cell shape</keyword>
<proteinExistence type="inferred from homology"/>
<keyword evidence="7" id="KW-1185">Reference proteome</keyword>
<gene>
    <name evidence="6" type="primary">mreC</name>
    <name evidence="6" type="ORF">RE431_15070</name>
</gene>
<feature type="domain" description="Rod shape-determining protein MreC beta-barrel core" evidence="5">
    <location>
        <begin position="110"/>
        <end position="258"/>
    </location>
</feature>
<dbReference type="Pfam" id="PF04085">
    <property type="entry name" value="MreC"/>
    <property type="match status" value="1"/>
</dbReference>
<evidence type="ECO:0000313" key="6">
    <source>
        <dbReference type="EMBL" id="MDR5591963.1"/>
    </source>
</evidence>
<dbReference type="InterPro" id="IPR055342">
    <property type="entry name" value="MreC_beta-barrel_core"/>
</dbReference>
<evidence type="ECO:0000313" key="7">
    <source>
        <dbReference type="Proteomes" id="UP001257234"/>
    </source>
</evidence>
<accession>A0ABU1EU83</accession>
<dbReference type="NCBIfam" id="NF010532">
    <property type="entry name" value="PRK13922.9-3"/>
    <property type="match status" value="1"/>
</dbReference>
<dbReference type="InterPro" id="IPR042177">
    <property type="entry name" value="Cell/Rod_1"/>
</dbReference>
<dbReference type="InterPro" id="IPR042175">
    <property type="entry name" value="Cell/Rod_MreC_2"/>
</dbReference>
<reference evidence="7" key="1">
    <citation type="submission" date="2023-07" db="EMBL/GenBank/DDBJ databases">
        <title>Christiangramia sp. SM2212., a novel bacterium of the family Flavobacteriaceae isolated from the sea sediment.</title>
        <authorList>
            <person name="Wang J."/>
            <person name="Zhang X."/>
        </authorList>
    </citation>
    <scope>NUCLEOTIDE SEQUENCE [LARGE SCALE GENOMIC DNA]</scope>
    <source>
        <strain evidence="7">SM2212</strain>
    </source>
</reference>
<dbReference type="InterPro" id="IPR007221">
    <property type="entry name" value="MreC"/>
</dbReference>
<dbReference type="EMBL" id="JAVJIU010000006">
    <property type="protein sequence ID" value="MDR5591963.1"/>
    <property type="molecule type" value="Genomic_DNA"/>
</dbReference>
<organism evidence="6 7">
    <name type="scientific">Christiangramia sediminicola</name>
    <dbReference type="NCBI Taxonomy" id="3073267"/>
    <lineage>
        <taxon>Bacteria</taxon>
        <taxon>Pseudomonadati</taxon>
        <taxon>Bacteroidota</taxon>
        <taxon>Flavobacteriia</taxon>
        <taxon>Flavobacteriales</taxon>
        <taxon>Flavobacteriaceae</taxon>
        <taxon>Christiangramia</taxon>
    </lineage>
</organism>
<sequence>MQQIFNFLIRNKNSILFLILLAVSVFLTIQNHAFQKSRFISSANFVTGGIYSWSNNINTYLHLDEYNERLLEENNKLRNIISNINDSISVEKQLDSTSFEGDYLFRTARVINNNFAKTDNYLTLNRGEQSGIEPEYGVITSQGIVGIVDRVNDNYSRVISILNSRSRINAQLNNTNHFGSLVWDGKDPNLVQLIDVPRQAPLKKGDTIITGGRSLIFPKGLPIGKIEDFTLDQTQSYYTINIKLFNDMTNIGYVYIIENVNREAIENLQETTNEQ</sequence>
<evidence type="ECO:0000256" key="3">
    <source>
        <dbReference type="ARBA" id="ARBA00022960"/>
    </source>
</evidence>
<evidence type="ECO:0000256" key="4">
    <source>
        <dbReference type="ARBA" id="ARBA00032089"/>
    </source>
</evidence>
<evidence type="ECO:0000256" key="1">
    <source>
        <dbReference type="ARBA" id="ARBA00009369"/>
    </source>
</evidence>
<dbReference type="Proteomes" id="UP001257234">
    <property type="component" value="Unassembled WGS sequence"/>
</dbReference>